<dbReference type="Pfam" id="PF13560">
    <property type="entry name" value="HTH_31"/>
    <property type="match status" value="1"/>
</dbReference>
<dbReference type="PROSITE" id="PS50943">
    <property type="entry name" value="HTH_CROC1"/>
    <property type="match status" value="1"/>
</dbReference>
<dbReference type="SUPFAM" id="SSF47413">
    <property type="entry name" value="lambda repressor-like DNA-binding domains"/>
    <property type="match status" value="1"/>
</dbReference>
<sequence>MAKKTAPLLPATELRLQQFGERLRLARLRRRLTGKQVAERAGMTPITLRSLEKGSSGVTIGAYLAVMQALGAEKDLDLLLTDDTLGRDLQDAALARRSSRTKQAAALPPERRASPSPQNPTLPEPVDPSEWVADHAFVSVERLASLLKSPNSKKKGPAR</sequence>
<dbReference type="OrthoDB" id="5422231at2"/>
<name>A0A158GXY8_9BURK</name>
<evidence type="ECO:0000256" key="1">
    <source>
        <dbReference type="SAM" id="MobiDB-lite"/>
    </source>
</evidence>
<dbReference type="InterPro" id="IPR001387">
    <property type="entry name" value="Cro/C1-type_HTH"/>
</dbReference>
<dbReference type="SMART" id="SM00530">
    <property type="entry name" value="HTH_XRE"/>
    <property type="match status" value="1"/>
</dbReference>
<organism evidence="3 4">
    <name type="scientific">Caballeronia udeis</name>
    <dbReference type="NCBI Taxonomy" id="1232866"/>
    <lineage>
        <taxon>Bacteria</taxon>
        <taxon>Pseudomonadati</taxon>
        <taxon>Pseudomonadota</taxon>
        <taxon>Betaproteobacteria</taxon>
        <taxon>Burkholderiales</taxon>
        <taxon>Burkholderiaceae</taxon>
        <taxon>Caballeronia</taxon>
    </lineage>
</organism>
<evidence type="ECO:0000259" key="2">
    <source>
        <dbReference type="PROSITE" id="PS50943"/>
    </source>
</evidence>
<feature type="region of interest" description="Disordered" evidence="1">
    <location>
        <begin position="94"/>
        <end position="130"/>
    </location>
</feature>
<feature type="domain" description="HTH cro/C1-type" evidence="2">
    <location>
        <begin position="23"/>
        <end position="79"/>
    </location>
</feature>
<feature type="compositionally biased region" description="Pro residues" evidence="1">
    <location>
        <begin position="117"/>
        <end position="126"/>
    </location>
</feature>
<dbReference type="Gene3D" id="1.10.260.40">
    <property type="entry name" value="lambda repressor-like DNA-binding domains"/>
    <property type="match status" value="1"/>
</dbReference>
<dbReference type="Proteomes" id="UP000054683">
    <property type="component" value="Unassembled WGS sequence"/>
</dbReference>
<dbReference type="GO" id="GO:0003677">
    <property type="term" value="F:DNA binding"/>
    <property type="evidence" value="ECO:0007669"/>
    <property type="project" value="InterPro"/>
</dbReference>
<proteinExistence type="predicted"/>
<dbReference type="InterPro" id="IPR010982">
    <property type="entry name" value="Lambda_DNA-bd_dom_sf"/>
</dbReference>
<evidence type="ECO:0000313" key="3">
    <source>
        <dbReference type="EMBL" id="SAL36975.1"/>
    </source>
</evidence>
<accession>A0A158GXY8</accession>
<dbReference type="AlphaFoldDB" id="A0A158GXY8"/>
<gene>
    <name evidence="3" type="ORF">AWB69_03565</name>
</gene>
<dbReference type="EMBL" id="FCOK02000022">
    <property type="protein sequence ID" value="SAL36975.1"/>
    <property type="molecule type" value="Genomic_DNA"/>
</dbReference>
<evidence type="ECO:0000313" key="4">
    <source>
        <dbReference type="Proteomes" id="UP000054683"/>
    </source>
</evidence>
<protein>
    <submittedName>
        <fullName evidence="3">XRE family transcriptional regulator</fullName>
    </submittedName>
</protein>
<reference evidence="3 4" key="1">
    <citation type="submission" date="2016-01" db="EMBL/GenBank/DDBJ databases">
        <authorList>
            <person name="Oliw E.H."/>
        </authorList>
    </citation>
    <scope>NUCLEOTIDE SEQUENCE [LARGE SCALE GENOMIC DNA]</scope>
    <source>
        <strain evidence="3">LMG 27134</strain>
    </source>
</reference>